<comment type="caution">
    <text evidence="2">The sequence shown here is derived from an EMBL/GenBank/DDBJ whole genome shotgun (WGS) entry which is preliminary data.</text>
</comment>
<dbReference type="GO" id="GO:0003676">
    <property type="term" value="F:nucleic acid binding"/>
    <property type="evidence" value="ECO:0007669"/>
    <property type="project" value="InterPro"/>
</dbReference>
<reference evidence="2" key="1">
    <citation type="journal article" date="2020" name="G3 (Bethesda)">
        <title>High-Quality Assemblies for Three Invasive Social Wasps from the &lt;i&gt;Vespula&lt;/i&gt; Genus.</title>
        <authorList>
            <person name="Harrop T.W.R."/>
            <person name="Guhlin J."/>
            <person name="McLaughlin G.M."/>
            <person name="Permina E."/>
            <person name="Stockwell P."/>
            <person name="Gilligan J."/>
            <person name="Le Lec M.F."/>
            <person name="Gruber M.A.M."/>
            <person name="Quinn O."/>
            <person name="Lovegrove M."/>
            <person name="Duncan E.J."/>
            <person name="Remnant E.J."/>
            <person name="Van Eeckhoven J."/>
            <person name="Graham B."/>
            <person name="Knapp R.A."/>
            <person name="Langford K.W."/>
            <person name="Kronenberg Z."/>
            <person name="Press M.O."/>
            <person name="Eacker S.M."/>
            <person name="Wilson-Rankin E.E."/>
            <person name="Purcell J."/>
            <person name="Lester P.J."/>
            <person name="Dearden P.K."/>
        </authorList>
    </citation>
    <scope>NUCLEOTIDE SEQUENCE</scope>
    <source>
        <strain evidence="2">Linc-1</strain>
    </source>
</reference>
<protein>
    <recommendedName>
        <fullName evidence="1">Tc1-like transposase DDE domain-containing protein</fullName>
    </recommendedName>
</protein>
<dbReference type="InterPro" id="IPR036397">
    <property type="entry name" value="RNaseH_sf"/>
</dbReference>
<keyword evidence="3" id="KW-1185">Reference proteome</keyword>
<dbReference type="AlphaFoldDB" id="A0A834MQX7"/>
<dbReference type="InterPro" id="IPR038717">
    <property type="entry name" value="Tc1-like_DDE_dom"/>
</dbReference>
<organism evidence="2 3">
    <name type="scientific">Vespula germanica</name>
    <name type="common">German yellow jacket</name>
    <name type="synonym">Paravespula germanica</name>
    <dbReference type="NCBI Taxonomy" id="30212"/>
    <lineage>
        <taxon>Eukaryota</taxon>
        <taxon>Metazoa</taxon>
        <taxon>Ecdysozoa</taxon>
        <taxon>Arthropoda</taxon>
        <taxon>Hexapoda</taxon>
        <taxon>Insecta</taxon>
        <taxon>Pterygota</taxon>
        <taxon>Neoptera</taxon>
        <taxon>Endopterygota</taxon>
        <taxon>Hymenoptera</taxon>
        <taxon>Apocrita</taxon>
        <taxon>Aculeata</taxon>
        <taxon>Vespoidea</taxon>
        <taxon>Vespidae</taxon>
        <taxon>Vespinae</taxon>
        <taxon>Vespula</taxon>
    </lineage>
</organism>
<evidence type="ECO:0000313" key="3">
    <source>
        <dbReference type="Proteomes" id="UP000617340"/>
    </source>
</evidence>
<dbReference type="Proteomes" id="UP000617340">
    <property type="component" value="Unassembled WGS sequence"/>
</dbReference>
<dbReference type="EMBL" id="JACSDZ010000021">
    <property type="protein sequence ID" value="KAF7381840.1"/>
    <property type="molecule type" value="Genomic_DNA"/>
</dbReference>
<gene>
    <name evidence="2" type="ORF">HZH68_015713</name>
</gene>
<evidence type="ECO:0000313" key="2">
    <source>
        <dbReference type="EMBL" id="KAF7381840.1"/>
    </source>
</evidence>
<sequence length="128" mass="15122">MTRGSLNFLDKIDGIITADIYIDILCENLEVSLIQLDLENNFILQQDNDFKHTAKETKKFFTCHHIKLLDWPPQCPDLNSIENLWSILDENMDKTEVTNKNNYFDALKPVWENLDLNYLYNLVRSMPR</sequence>
<evidence type="ECO:0000259" key="1">
    <source>
        <dbReference type="Pfam" id="PF13358"/>
    </source>
</evidence>
<name>A0A834MQX7_VESGE</name>
<feature type="domain" description="Tc1-like transposase DDE" evidence="1">
    <location>
        <begin position="41"/>
        <end position="96"/>
    </location>
</feature>
<dbReference type="Pfam" id="PF13358">
    <property type="entry name" value="DDE_3"/>
    <property type="match status" value="1"/>
</dbReference>
<proteinExistence type="predicted"/>
<accession>A0A834MQX7</accession>
<dbReference type="Gene3D" id="3.30.420.10">
    <property type="entry name" value="Ribonuclease H-like superfamily/Ribonuclease H"/>
    <property type="match status" value="1"/>
</dbReference>